<name>A0A0D2D046_9EURO</name>
<dbReference type="AlphaFoldDB" id="A0A0D2D046"/>
<dbReference type="HOGENOM" id="CLU_2015010_0_0_1"/>
<dbReference type="GeneID" id="27341459"/>
<protein>
    <submittedName>
        <fullName evidence="3">Uncharacterized protein</fullName>
    </submittedName>
</protein>
<evidence type="ECO:0000313" key="4">
    <source>
        <dbReference type="Proteomes" id="UP000054466"/>
    </source>
</evidence>
<dbReference type="RefSeq" id="XP_016255791.1">
    <property type="nucleotide sequence ID" value="XM_016388863.1"/>
</dbReference>
<keyword evidence="2" id="KW-0812">Transmembrane</keyword>
<evidence type="ECO:0000256" key="2">
    <source>
        <dbReference type="SAM" id="Phobius"/>
    </source>
</evidence>
<gene>
    <name evidence="3" type="ORF">PV07_02265</name>
</gene>
<keyword evidence="4" id="KW-1185">Reference proteome</keyword>
<dbReference type="VEuPathDB" id="FungiDB:PV07_02265"/>
<evidence type="ECO:0000313" key="3">
    <source>
        <dbReference type="EMBL" id="KIW35575.1"/>
    </source>
</evidence>
<dbReference type="EMBL" id="KN847040">
    <property type="protein sequence ID" value="KIW35575.1"/>
    <property type="molecule type" value="Genomic_DNA"/>
</dbReference>
<dbReference type="Proteomes" id="UP000054466">
    <property type="component" value="Unassembled WGS sequence"/>
</dbReference>
<organism evidence="3 4">
    <name type="scientific">Cladophialophora immunda</name>
    <dbReference type="NCBI Taxonomy" id="569365"/>
    <lineage>
        <taxon>Eukaryota</taxon>
        <taxon>Fungi</taxon>
        <taxon>Dikarya</taxon>
        <taxon>Ascomycota</taxon>
        <taxon>Pezizomycotina</taxon>
        <taxon>Eurotiomycetes</taxon>
        <taxon>Chaetothyriomycetidae</taxon>
        <taxon>Chaetothyriales</taxon>
        <taxon>Herpotrichiellaceae</taxon>
        <taxon>Cladophialophora</taxon>
    </lineage>
</organism>
<sequence>MTSLIQYSDADKLKQPFMHFLTFVWTDSFVPCLVATLLTIESSRSYVTVQVRYSPVNAPPVIHTYDEPTHPKDKHMSKSTHIDQDETVKPDTYLRQYLIPSPVKGDADNDSTQVHLDRFFSCE</sequence>
<evidence type="ECO:0000256" key="1">
    <source>
        <dbReference type="SAM" id="MobiDB-lite"/>
    </source>
</evidence>
<feature type="transmembrane region" description="Helical" evidence="2">
    <location>
        <begin position="20"/>
        <end position="40"/>
    </location>
</feature>
<keyword evidence="2" id="KW-1133">Transmembrane helix</keyword>
<keyword evidence="2" id="KW-0472">Membrane</keyword>
<proteinExistence type="predicted"/>
<accession>A0A0D2D046</accession>
<feature type="compositionally biased region" description="Basic and acidic residues" evidence="1">
    <location>
        <begin position="64"/>
        <end position="85"/>
    </location>
</feature>
<reference evidence="3 4" key="1">
    <citation type="submission" date="2015-01" db="EMBL/GenBank/DDBJ databases">
        <title>The Genome Sequence of Cladophialophora immunda CBS83496.</title>
        <authorList>
            <consortium name="The Broad Institute Genomics Platform"/>
            <person name="Cuomo C."/>
            <person name="de Hoog S."/>
            <person name="Gorbushina A."/>
            <person name="Stielow B."/>
            <person name="Teixiera M."/>
            <person name="Abouelleil A."/>
            <person name="Chapman S.B."/>
            <person name="Priest M."/>
            <person name="Young S.K."/>
            <person name="Wortman J."/>
            <person name="Nusbaum C."/>
            <person name="Birren B."/>
        </authorList>
    </citation>
    <scope>NUCLEOTIDE SEQUENCE [LARGE SCALE GENOMIC DNA]</scope>
    <source>
        <strain evidence="3 4">CBS 83496</strain>
    </source>
</reference>
<feature type="region of interest" description="Disordered" evidence="1">
    <location>
        <begin position="62"/>
        <end position="85"/>
    </location>
</feature>